<dbReference type="Proteomes" id="UP000583929">
    <property type="component" value="Unassembled WGS sequence"/>
</dbReference>
<gene>
    <name evidence="1" type="ORF">G4B88_030888</name>
</gene>
<keyword evidence="2" id="KW-1185">Reference proteome</keyword>
<sequence length="61" mass="7163">MTISSEKLENTNNIFHLNIPHIHFHNHNNDHEIGNNKDIPKGCLAVMVGEEEEERERRGFR</sequence>
<dbReference type="EMBL" id="JAATIQ010000601">
    <property type="protein sequence ID" value="KAF4350370.1"/>
    <property type="molecule type" value="Genomic_DNA"/>
</dbReference>
<name>A0A7J6DXL0_CANSA</name>
<organism evidence="1 2">
    <name type="scientific">Cannabis sativa</name>
    <name type="common">Hemp</name>
    <name type="synonym">Marijuana</name>
    <dbReference type="NCBI Taxonomy" id="3483"/>
    <lineage>
        <taxon>Eukaryota</taxon>
        <taxon>Viridiplantae</taxon>
        <taxon>Streptophyta</taxon>
        <taxon>Embryophyta</taxon>
        <taxon>Tracheophyta</taxon>
        <taxon>Spermatophyta</taxon>
        <taxon>Magnoliopsida</taxon>
        <taxon>eudicotyledons</taxon>
        <taxon>Gunneridae</taxon>
        <taxon>Pentapetalae</taxon>
        <taxon>rosids</taxon>
        <taxon>fabids</taxon>
        <taxon>Rosales</taxon>
        <taxon>Cannabaceae</taxon>
        <taxon>Cannabis</taxon>
    </lineage>
</organism>
<evidence type="ECO:0000313" key="2">
    <source>
        <dbReference type="Proteomes" id="UP000583929"/>
    </source>
</evidence>
<proteinExistence type="predicted"/>
<accession>A0A7J6DXL0</accession>
<evidence type="ECO:0000313" key="1">
    <source>
        <dbReference type="EMBL" id="KAF4350370.1"/>
    </source>
</evidence>
<comment type="caution">
    <text evidence="1">The sequence shown here is derived from an EMBL/GenBank/DDBJ whole genome shotgun (WGS) entry which is preliminary data.</text>
</comment>
<reference evidence="1 2" key="1">
    <citation type="journal article" date="2020" name="bioRxiv">
        <title>Sequence and annotation of 42 cannabis genomes reveals extensive copy number variation in cannabinoid synthesis and pathogen resistance genes.</title>
        <authorList>
            <person name="Mckernan K.J."/>
            <person name="Helbert Y."/>
            <person name="Kane L.T."/>
            <person name="Ebling H."/>
            <person name="Zhang L."/>
            <person name="Liu B."/>
            <person name="Eaton Z."/>
            <person name="Mclaughlin S."/>
            <person name="Kingan S."/>
            <person name="Baybayan P."/>
            <person name="Concepcion G."/>
            <person name="Jordan M."/>
            <person name="Riva A."/>
            <person name="Barbazuk W."/>
            <person name="Harkins T."/>
        </authorList>
    </citation>
    <scope>NUCLEOTIDE SEQUENCE [LARGE SCALE GENOMIC DNA]</scope>
    <source>
        <strain evidence="2">cv. Jamaican Lion 4</strain>
        <tissue evidence="1">Leaf</tissue>
    </source>
</reference>
<dbReference type="AlphaFoldDB" id="A0A7J6DXL0"/>
<protein>
    <submittedName>
        <fullName evidence="1">Uncharacterized protein</fullName>
    </submittedName>
</protein>